<organism evidence="1">
    <name type="scientific">Rhizophagus irregularis (strain DAOM 181602 / DAOM 197198 / MUCL 43194)</name>
    <name type="common">Arbuscular mycorrhizal fungus</name>
    <name type="synonym">Glomus intraradices</name>
    <dbReference type="NCBI Taxonomy" id="747089"/>
    <lineage>
        <taxon>Eukaryota</taxon>
        <taxon>Fungi</taxon>
        <taxon>Fungi incertae sedis</taxon>
        <taxon>Mucoromycota</taxon>
        <taxon>Glomeromycotina</taxon>
        <taxon>Glomeromycetes</taxon>
        <taxon>Glomerales</taxon>
        <taxon>Glomeraceae</taxon>
        <taxon>Rhizophagus</taxon>
    </lineage>
</organism>
<protein>
    <submittedName>
        <fullName evidence="1">Uncharacterized protein</fullName>
    </submittedName>
</protein>
<evidence type="ECO:0000313" key="1">
    <source>
        <dbReference type="EMBL" id="ESA14757.1"/>
    </source>
</evidence>
<reference evidence="1" key="1">
    <citation type="submission" date="2013-07" db="EMBL/GenBank/DDBJ databases">
        <title>The genome of an arbuscular mycorrhizal fungus provides insights into the evolution of the oldest plant symbiosis.</title>
        <authorList>
            <consortium name="DOE Joint Genome Institute"/>
            <person name="Tisserant E."/>
            <person name="Malbreil M."/>
            <person name="Kuo A."/>
            <person name="Kohler A."/>
            <person name="Symeonidi A."/>
            <person name="Balestrini R."/>
            <person name="Charron P."/>
            <person name="Duensing N."/>
            <person name="Frei-dit-Frey N."/>
            <person name="Gianinazzi-Pearson V."/>
            <person name="Gilbert B."/>
            <person name="Handa Y."/>
            <person name="Hijri M."/>
            <person name="Kaul R."/>
            <person name="Kawaguchi M."/>
            <person name="Krajinski F."/>
            <person name="Lammers P."/>
            <person name="Lapierre D."/>
            <person name="Masclaux F.G."/>
            <person name="Murat C."/>
            <person name="Morin E."/>
            <person name="Ndikumana S."/>
            <person name="Pagni M."/>
            <person name="Petitpierre D."/>
            <person name="Requena N."/>
            <person name="Rosikiewicz P."/>
            <person name="Riley R."/>
            <person name="Saito K."/>
            <person name="San Clemente H."/>
            <person name="Shapiro H."/>
            <person name="van Tuinen D."/>
            <person name="Becard G."/>
            <person name="Bonfante P."/>
            <person name="Paszkowski U."/>
            <person name="Shachar-Hill Y."/>
            <person name="Young J.P."/>
            <person name="Sanders I.R."/>
            <person name="Henrissat B."/>
            <person name="Rensing S.A."/>
            <person name="Grigoriev I.V."/>
            <person name="Corradi N."/>
            <person name="Roux C."/>
            <person name="Martin F."/>
        </authorList>
    </citation>
    <scope>NUCLEOTIDE SEQUENCE</scope>
    <source>
        <strain evidence="1">DAOM 197198</strain>
    </source>
</reference>
<name>U9U4Z3_RHIID</name>
<dbReference type="HOGENOM" id="CLU_1595401_0_0_1"/>
<gene>
    <name evidence="1" type="ORF">GLOINDRAFT_24615</name>
</gene>
<dbReference type="AlphaFoldDB" id="U9U4Z3"/>
<sequence>MELWNYSLVCVGTHNHPPPAPERIPSGIKNNLESLITQAIQQDDNVTSRSILSGNLLSAYFNKETLAEVHVSLNNIDKLRYLVGKAYKTLHPFGQGVIGIYHDILNPNKLYLYSNNGQVIITCMLDNQAKKLITLDYFQIDVSFKRVKGEINEFEINTYDSKHHLSK</sequence>
<dbReference type="EMBL" id="KI282610">
    <property type="protein sequence ID" value="ESA14757.1"/>
    <property type="molecule type" value="Genomic_DNA"/>
</dbReference>
<accession>U9U4Z3</accession>
<proteinExistence type="predicted"/>